<comment type="caution">
    <text evidence="2">The sequence shown here is derived from an EMBL/GenBank/DDBJ whole genome shotgun (WGS) entry which is preliminary data.</text>
</comment>
<evidence type="ECO:0000256" key="1">
    <source>
        <dbReference type="SAM" id="MobiDB-lite"/>
    </source>
</evidence>
<sequence>MPPKMASNSELSEIKLLLHALASDIKAVKSDVAELKKSQAQSQQSTPTCAKCTDGGPKLPNVEKALSDTETKLTDKIRDTQSTVLQLVEEEKVLIHAEVVHLSRTVGTALENAKGKMMEKVAEVVGENNRKRSRSSANMDGDDDLVVAKKRMKNEEENDTDEDNSDDYDSWTKRRRESSGLDRAVMDIIDIAEEAFECERVGPEWILTALIPFHASANGGRIKRWYVFQKEGKIGFEYCLYGLLYHGHEHAEVARGACSCRERHPPGLRQRATRCIRVKRSEDGSGALLFTWGVDIGPAPLLDPRWE</sequence>
<protein>
    <submittedName>
        <fullName evidence="2">Uncharacterized protein</fullName>
    </submittedName>
</protein>
<dbReference type="EMBL" id="JAUEPP010000004">
    <property type="protein sequence ID" value="KAK3344707.1"/>
    <property type="molecule type" value="Genomic_DNA"/>
</dbReference>
<keyword evidence="3" id="KW-1185">Reference proteome</keyword>
<dbReference type="GeneID" id="87867683"/>
<evidence type="ECO:0000313" key="3">
    <source>
        <dbReference type="Proteomes" id="UP001278500"/>
    </source>
</evidence>
<feature type="region of interest" description="Disordered" evidence="1">
    <location>
        <begin position="38"/>
        <end position="58"/>
    </location>
</feature>
<reference evidence="2" key="2">
    <citation type="submission" date="2023-06" db="EMBL/GenBank/DDBJ databases">
        <authorList>
            <consortium name="Lawrence Berkeley National Laboratory"/>
            <person name="Haridas S."/>
            <person name="Hensen N."/>
            <person name="Bonometti L."/>
            <person name="Westerberg I."/>
            <person name="Brannstrom I.O."/>
            <person name="Guillou S."/>
            <person name="Cros-Aarteil S."/>
            <person name="Calhoun S."/>
            <person name="Kuo A."/>
            <person name="Mondo S."/>
            <person name="Pangilinan J."/>
            <person name="Riley R."/>
            <person name="Labutti K."/>
            <person name="Andreopoulos B."/>
            <person name="Lipzen A."/>
            <person name="Chen C."/>
            <person name="Yanf M."/>
            <person name="Daum C."/>
            <person name="Ng V."/>
            <person name="Clum A."/>
            <person name="Steindorff A."/>
            <person name="Ohm R."/>
            <person name="Martin F."/>
            <person name="Silar P."/>
            <person name="Natvig D."/>
            <person name="Lalanne C."/>
            <person name="Gautier V."/>
            <person name="Ament-Velasquez S.L."/>
            <person name="Kruys A."/>
            <person name="Hutchinson M.I."/>
            <person name="Powell A.J."/>
            <person name="Barry K."/>
            <person name="Miller A.N."/>
            <person name="Grigoriev I.V."/>
            <person name="Debuchy R."/>
            <person name="Gladieux P."/>
            <person name="Thoren M.H."/>
            <person name="Johannesson H."/>
        </authorList>
    </citation>
    <scope>NUCLEOTIDE SEQUENCE</scope>
    <source>
        <strain evidence="2">CBS 560.94</strain>
    </source>
</reference>
<evidence type="ECO:0000313" key="2">
    <source>
        <dbReference type="EMBL" id="KAK3344707.1"/>
    </source>
</evidence>
<dbReference type="RefSeq" id="XP_062681320.1">
    <property type="nucleotide sequence ID" value="XM_062830529.1"/>
</dbReference>
<feature type="compositionally biased region" description="Acidic residues" evidence="1">
    <location>
        <begin position="156"/>
        <end position="169"/>
    </location>
</feature>
<proteinExistence type="predicted"/>
<accession>A0AAE0MSK2</accession>
<name>A0AAE0MSK2_9PEZI</name>
<dbReference type="AlphaFoldDB" id="A0AAE0MSK2"/>
<organism evidence="2 3">
    <name type="scientific">Neurospora tetraspora</name>
    <dbReference type="NCBI Taxonomy" id="94610"/>
    <lineage>
        <taxon>Eukaryota</taxon>
        <taxon>Fungi</taxon>
        <taxon>Dikarya</taxon>
        <taxon>Ascomycota</taxon>
        <taxon>Pezizomycotina</taxon>
        <taxon>Sordariomycetes</taxon>
        <taxon>Sordariomycetidae</taxon>
        <taxon>Sordariales</taxon>
        <taxon>Sordariaceae</taxon>
        <taxon>Neurospora</taxon>
    </lineage>
</organism>
<feature type="region of interest" description="Disordered" evidence="1">
    <location>
        <begin position="152"/>
        <end position="173"/>
    </location>
</feature>
<feature type="compositionally biased region" description="Polar residues" evidence="1">
    <location>
        <begin position="38"/>
        <end position="48"/>
    </location>
</feature>
<dbReference type="Proteomes" id="UP001278500">
    <property type="component" value="Unassembled WGS sequence"/>
</dbReference>
<feature type="region of interest" description="Disordered" evidence="1">
    <location>
        <begin position="125"/>
        <end position="144"/>
    </location>
</feature>
<gene>
    <name evidence="2" type="ORF">B0H65DRAFT_572992</name>
</gene>
<reference evidence="2" key="1">
    <citation type="journal article" date="2023" name="Mol. Phylogenet. Evol.">
        <title>Genome-scale phylogeny and comparative genomics of the fungal order Sordariales.</title>
        <authorList>
            <person name="Hensen N."/>
            <person name="Bonometti L."/>
            <person name="Westerberg I."/>
            <person name="Brannstrom I.O."/>
            <person name="Guillou S."/>
            <person name="Cros-Aarteil S."/>
            <person name="Calhoun S."/>
            <person name="Haridas S."/>
            <person name="Kuo A."/>
            <person name="Mondo S."/>
            <person name="Pangilinan J."/>
            <person name="Riley R."/>
            <person name="LaButti K."/>
            <person name="Andreopoulos B."/>
            <person name="Lipzen A."/>
            <person name="Chen C."/>
            <person name="Yan M."/>
            <person name="Daum C."/>
            <person name="Ng V."/>
            <person name="Clum A."/>
            <person name="Steindorff A."/>
            <person name="Ohm R.A."/>
            <person name="Martin F."/>
            <person name="Silar P."/>
            <person name="Natvig D.O."/>
            <person name="Lalanne C."/>
            <person name="Gautier V."/>
            <person name="Ament-Velasquez S.L."/>
            <person name="Kruys A."/>
            <person name="Hutchinson M.I."/>
            <person name="Powell A.J."/>
            <person name="Barry K."/>
            <person name="Miller A.N."/>
            <person name="Grigoriev I.V."/>
            <person name="Debuchy R."/>
            <person name="Gladieux P."/>
            <person name="Hiltunen Thoren M."/>
            <person name="Johannesson H."/>
        </authorList>
    </citation>
    <scope>NUCLEOTIDE SEQUENCE</scope>
    <source>
        <strain evidence="2">CBS 560.94</strain>
    </source>
</reference>